<reference evidence="2 3" key="1">
    <citation type="submission" date="2019-01" db="EMBL/GenBank/DDBJ databases">
        <title>Genome sequencing of the rare red list fungi Fomitopsis rosea.</title>
        <authorList>
            <person name="Buettner E."/>
            <person name="Kellner H."/>
        </authorList>
    </citation>
    <scope>NUCLEOTIDE SEQUENCE [LARGE SCALE GENOMIC DNA]</scope>
    <source>
        <strain evidence="2 3">DSM 105464</strain>
    </source>
</reference>
<name>A0A4Y9XM95_9APHY</name>
<dbReference type="AlphaFoldDB" id="A0A4Y9XM95"/>
<feature type="region of interest" description="Disordered" evidence="1">
    <location>
        <begin position="291"/>
        <end position="317"/>
    </location>
</feature>
<proteinExistence type="predicted"/>
<comment type="caution">
    <text evidence="2">The sequence shown here is derived from an EMBL/GenBank/DDBJ whole genome shotgun (WGS) entry which is preliminary data.</text>
</comment>
<gene>
    <name evidence="2" type="ORF">EVJ58_g11036</name>
</gene>
<dbReference type="Proteomes" id="UP000298390">
    <property type="component" value="Unassembled WGS sequence"/>
</dbReference>
<accession>A0A4Y9XM95</accession>
<dbReference type="EMBL" id="SEKV01001487">
    <property type="protein sequence ID" value="TFY50473.1"/>
    <property type="molecule type" value="Genomic_DNA"/>
</dbReference>
<organism evidence="2 3">
    <name type="scientific">Rhodofomes roseus</name>
    <dbReference type="NCBI Taxonomy" id="34475"/>
    <lineage>
        <taxon>Eukaryota</taxon>
        <taxon>Fungi</taxon>
        <taxon>Dikarya</taxon>
        <taxon>Basidiomycota</taxon>
        <taxon>Agaricomycotina</taxon>
        <taxon>Agaricomycetes</taxon>
        <taxon>Polyporales</taxon>
        <taxon>Rhodofomes</taxon>
    </lineage>
</organism>
<feature type="compositionally biased region" description="Acidic residues" evidence="1">
    <location>
        <begin position="208"/>
        <end position="226"/>
    </location>
</feature>
<protein>
    <submittedName>
        <fullName evidence="2">Uncharacterized protein</fullName>
    </submittedName>
</protein>
<feature type="region of interest" description="Disordered" evidence="1">
    <location>
        <begin position="1"/>
        <end position="78"/>
    </location>
</feature>
<evidence type="ECO:0000256" key="1">
    <source>
        <dbReference type="SAM" id="MobiDB-lite"/>
    </source>
</evidence>
<evidence type="ECO:0000313" key="3">
    <source>
        <dbReference type="Proteomes" id="UP000298390"/>
    </source>
</evidence>
<sequence length="604" mass="63812">MATDEDAVVDKPGSPGPDALPDTDTDHDVEPGAPEPTDDALLADPPPAEVLDTPTDETEGLGGPPVDQAPVAPPDKHDVLSEVLVPRASDVLSGPVAPAPDEMAELPALTLVAAPPEVVDPPGIEWLGVEVEDDADADATLAAEDRVAGALPVPPPVVDALRLVALEPALPEVEEAVTGAEDDTNPVDLERALDLDVEGAELDRDADADATVLDEDRADEDEDDREEPGLPPRTPRETQAHGGRHDEWKVYKEKRAVRRARAPTQRSVIHSPRHEADWDADVDCERVEAEVERPTDVESERLKDSENHAFDDERESDTLRDLESLEALVEPSPLDWGAELLSVLCDCDNGTEGVLTLMLVGTEVPMGKDRDVDCVLPGAGCESPLLCELRVDPKSDVVAELESGVEGGAEADVEGEGEGESDVVAAGEDELAVFESELDEDPCALVVDAPAPAWSCRAMRGCSCGESITLTGRRRTQALISLAFAVWTHAAEAGRGPCAQVRLNASRPSVALMFRARIADLDEHEESISGPPLRQNETHLRRGLGGSARASMVLAIGGRGWLGARVRCGSEGRAGAEASCMHAERVSDTPGAGVGGQGAAEGWV</sequence>
<feature type="region of interest" description="Disordered" evidence="1">
    <location>
        <begin position="198"/>
        <end position="249"/>
    </location>
</feature>
<feature type="compositionally biased region" description="Basic and acidic residues" evidence="1">
    <location>
        <begin position="234"/>
        <end position="249"/>
    </location>
</feature>
<evidence type="ECO:0000313" key="2">
    <source>
        <dbReference type="EMBL" id="TFY50473.1"/>
    </source>
</evidence>